<sequence>MNLSPAEMSSAFADMAAAGATTSRTWGFDEVTSDPGNAYYQTWNGSTPTINTGANSLQNFDNVVAAANLKANSIRLIVTLTNNWSDYGGSDVYATHILGSSLKIS</sequence>
<proteinExistence type="predicted"/>
<dbReference type="PANTHER" id="PTHR31451">
    <property type="match status" value="1"/>
</dbReference>
<name>A0AAD7JDV6_9AGAR</name>
<comment type="caution">
    <text evidence="1">The sequence shown here is derived from an EMBL/GenBank/DDBJ whole genome shotgun (WGS) entry which is preliminary data.</text>
</comment>
<dbReference type="GO" id="GO:0005576">
    <property type="term" value="C:extracellular region"/>
    <property type="evidence" value="ECO:0007669"/>
    <property type="project" value="UniProtKB-SubCell"/>
</dbReference>
<organism evidence="1 2">
    <name type="scientific">Mycena metata</name>
    <dbReference type="NCBI Taxonomy" id="1033252"/>
    <lineage>
        <taxon>Eukaryota</taxon>
        <taxon>Fungi</taxon>
        <taxon>Dikarya</taxon>
        <taxon>Basidiomycota</taxon>
        <taxon>Agaricomycotina</taxon>
        <taxon>Agaricomycetes</taxon>
        <taxon>Agaricomycetidae</taxon>
        <taxon>Agaricales</taxon>
        <taxon>Marasmiineae</taxon>
        <taxon>Mycenaceae</taxon>
        <taxon>Mycena</taxon>
    </lineage>
</organism>
<dbReference type="AlphaFoldDB" id="A0AAD7JDV6"/>
<keyword evidence="2" id="KW-1185">Reference proteome</keyword>
<dbReference type="PANTHER" id="PTHR31451:SF39">
    <property type="entry name" value="MANNAN ENDO-1,4-BETA-MANNOSIDASE 1"/>
    <property type="match status" value="1"/>
</dbReference>
<dbReference type="Gene3D" id="3.20.20.80">
    <property type="entry name" value="Glycosidases"/>
    <property type="match status" value="1"/>
</dbReference>
<evidence type="ECO:0000313" key="1">
    <source>
        <dbReference type="EMBL" id="KAJ7761332.1"/>
    </source>
</evidence>
<dbReference type="InterPro" id="IPR017853">
    <property type="entry name" value="GH"/>
</dbReference>
<gene>
    <name evidence="1" type="ORF">B0H16DRAFT_1530806</name>
</gene>
<dbReference type="InterPro" id="IPR045053">
    <property type="entry name" value="MAN-like"/>
</dbReference>
<protein>
    <submittedName>
        <fullName evidence="1">Uncharacterized protein</fullName>
    </submittedName>
</protein>
<dbReference type="GO" id="GO:0016985">
    <property type="term" value="F:mannan endo-1,4-beta-mannosidase activity"/>
    <property type="evidence" value="ECO:0007669"/>
    <property type="project" value="UniProtKB-EC"/>
</dbReference>
<evidence type="ECO:0000313" key="2">
    <source>
        <dbReference type="Proteomes" id="UP001215598"/>
    </source>
</evidence>
<dbReference type="EMBL" id="JARKIB010000035">
    <property type="protein sequence ID" value="KAJ7761332.1"/>
    <property type="molecule type" value="Genomic_DNA"/>
</dbReference>
<reference evidence="1" key="1">
    <citation type="submission" date="2023-03" db="EMBL/GenBank/DDBJ databases">
        <title>Massive genome expansion in bonnet fungi (Mycena s.s.) driven by repeated elements and novel gene families across ecological guilds.</title>
        <authorList>
            <consortium name="Lawrence Berkeley National Laboratory"/>
            <person name="Harder C.B."/>
            <person name="Miyauchi S."/>
            <person name="Viragh M."/>
            <person name="Kuo A."/>
            <person name="Thoen E."/>
            <person name="Andreopoulos B."/>
            <person name="Lu D."/>
            <person name="Skrede I."/>
            <person name="Drula E."/>
            <person name="Henrissat B."/>
            <person name="Morin E."/>
            <person name="Kohler A."/>
            <person name="Barry K."/>
            <person name="LaButti K."/>
            <person name="Morin E."/>
            <person name="Salamov A."/>
            <person name="Lipzen A."/>
            <person name="Mereny Z."/>
            <person name="Hegedus B."/>
            <person name="Baldrian P."/>
            <person name="Stursova M."/>
            <person name="Weitz H."/>
            <person name="Taylor A."/>
            <person name="Grigoriev I.V."/>
            <person name="Nagy L.G."/>
            <person name="Martin F."/>
            <person name="Kauserud H."/>
        </authorList>
    </citation>
    <scope>NUCLEOTIDE SEQUENCE</scope>
    <source>
        <strain evidence="1">CBHHK182m</strain>
    </source>
</reference>
<dbReference type="SUPFAM" id="SSF51445">
    <property type="entry name" value="(Trans)glycosidases"/>
    <property type="match status" value="1"/>
</dbReference>
<dbReference type="Proteomes" id="UP001215598">
    <property type="component" value="Unassembled WGS sequence"/>
</dbReference>
<accession>A0AAD7JDV6</accession>